<geneLocation type="plasmid" evidence="1 2">
    <name>2</name>
</geneLocation>
<dbReference type="EMBL" id="CP004376">
    <property type="protein sequence ID" value="AGM31744.1"/>
    <property type="molecule type" value="Genomic_DNA"/>
</dbReference>
<dbReference type="RefSeq" id="WP_016341448.1">
    <property type="nucleotide sequence ID" value="NC_021279.1"/>
</dbReference>
<reference evidence="1 2" key="1">
    <citation type="journal article" date="2013" name="Genome Announc.">
        <title>Complete Genome Sequence of Mycobacterium massiliense Clinical Strain Asan 50594, Belonging to the Type II Genotype.</title>
        <authorList>
            <person name="Kim B.J."/>
            <person name="Kim B.R."/>
            <person name="Hong S.H."/>
            <person name="Seok S.H."/>
            <person name="Kook Y.H."/>
            <person name="Kim B.J."/>
        </authorList>
    </citation>
    <scope>NUCLEOTIDE SEQUENCE [LARGE SCALE GENOMIC DNA]</scope>
    <source>
        <strain evidence="1 2">50594</strain>
    </source>
</reference>
<name>A0AB33AIM4_9MYCO</name>
<proteinExistence type="predicted"/>
<protein>
    <submittedName>
        <fullName evidence="1">Uncharacterized protein</fullName>
    </submittedName>
</protein>
<dbReference type="Proteomes" id="UP000013961">
    <property type="component" value="Plasmid 2"/>
</dbReference>
<gene>
    <name evidence="1" type="ORF">MASS_2p0033</name>
</gene>
<sequence length="113" mass="13060">MTQEAWDLSDLDPWKAWTCTRETPYHATKKDARVKVRDDGTKWITFRDFRKGKKVIVQMPENALTKTCDRGKHPECGHNVGGPYEGGILLRFNFLWRCGCPCHSNPHQIGLLF</sequence>
<dbReference type="KEGG" id="mabb:MASS_2p0033"/>
<evidence type="ECO:0000313" key="2">
    <source>
        <dbReference type="Proteomes" id="UP000013961"/>
    </source>
</evidence>
<organism evidence="1 2">
    <name type="scientific">Mycobacteroides abscessus subsp. bolletii 50594</name>
    <dbReference type="NCBI Taxonomy" id="1303024"/>
    <lineage>
        <taxon>Bacteria</taxon>
        <taxon>Bacillati</taxon>
        <taxon>Actinomycetota</taxon>
        <taxon>Actinomycetes</taxon>
        <taxon>Mycobacteriales</taxon>
        <taxon>Mycobacteriaceae</taxon>
        <taxon>Mycobacteroides</taxon>
        <taxon>Mycobacteroides abscessus</taxon>
    </lineage>
</organism>
<keyword evidence="1" id="KW-0614">Plasmid</keyword>
<accession>A0AB33AIM4</accession>
<dbReference type="AlphaFoldDB" id="A0AB33AIM4"/>
<evidence type="ECO:0000313" key="1">
    <source>
        <dbReference type="EMBL" id="AGM31744.1"/>
    </source>
</evidence>